<dbReference type="PANTHER" id="PTHR43142:SF3">
    <property type="entry name" value="PUTATIVE (AFU_ORTHOLOGUE AFUA_3G09070)-RELATED"/>
    <property type="match status" value="1"/>
</dbReference>
<dbReference type="EMBL" id="KV907504">
    <property type="protein sequence ID" value="OOF93413.1"/>
    <property type="molecule type" value="Genomic_DNA"/>
</dbReference>
<name>A0A1R3RG10_ASPC5</name>
<dbReference type="InterPro" id="IPR029058">
    <property type="entry name" value="AB_hydrolase_fold"/>
</dbReference>
<dbReference type="GO" id="GO:0016787">
    <property type="term" value="F:hydrolase activity"/>
    <property type="evidence" value="ECO:0007669"/>
    <property type="project" value="UniProtKB-KW"/>
</dbReference>
<protein>
    <recommendedName>
        <fullName evidence="3">Carboxylic ester hydrolase</fullName>
        <ecNumber evidence="3">3.1.1.-</ecNumber>
    </recommendedName>
</protein>
<evidence type="ECO:0000256" key="1">
    <source>
        <dbReference type="ARBA" id="ARBA00005964"/>
    </source>
</evidence>
<dbReference type="SUPFAM" id="SSF53474">
    <property type="entry name" value="alpha/beta-Hydrolases"/>
    <property type="match status" value="1"/>
</dbReference>
<dbReference type="PROSITE" id="PS00122">
    <property type="entry name" value="CARBOXYLESTERASE_B_1"/>
    <property type="match status" value="1"/>
</dbReference>
<dbReference type="EC" id="3.1.1.-" evidence="3"/>
<comment type="similarity">
    <text evidence="1 3">Belongs to the type-B carboxylesterase/lipase family.</text>
</comment>
<feature type="signal peptide" evidence="4">
    <location>
        <begin position="1"/>
        <end position="15"/>
    </location>
</feature>
<evidence type="ECO:0000259" key="5">
    <source>
        <dbReference type="Pfam" id="PF00135"/>
    </source>
</evidence>
<dbReference type="Pfam" id="PF00135">
    <property type="entry name" value="COesterase"/>
    <property type="match status" value="1"/>
</dbReference>
<reference evidence="7" key="1">
    <citation type="journal article" date="2017" name="Genome Biol.">
        <title>Comparative genomics reveals high biological diversity and specific adaptations in the industrially and medically important fungal genus Aspergillus.</title>
        <authorList>
            <person name="de Vries R.P."/>
            <person name="Riley R."/>
            <person name="Wiebenga A."/>
            <person name="Aguilar-Osorio G."/>
            <person name="Amillis S."/>
            <person name="Uchima C.A."/>
            <person name="Anderluh G."/>
            <person name="Asadollahi M."/>
            <person name="Askin M."/>
            <person name="Barry K."/>
            <person name="Battaglia E."/>
            <person name="Bayram O."/>
            <person name="Benocci T."/>
            <person name="Braus-Stromeyer S.A."/>
            <person name="Caldana C."/>
            <person name="Canovas D."/>
            <person name="Cerqueira G.C."/>
            <person name="Chen F."/>
            <person name="Chen W."/>
            <person name="Choi C."/>
            <person name="Clum A."/>
            <person name="Dos Santos R.A."/>
            <person name="Damasio A.R."/>
            <person name="Diallinas G."/>
            <person name="Emri T."/>
            <person name="Fekete E."/>
            <person name="Flipphi M."/>
            <person name="Freyberg S."/>
            <person name="Gallo A."/>
            <person name="Gournas C."/>
            <person name="Habgood R."/>
            <person name="Hainaut M."/>
            <person name="Harispe M.L."/>
            <person name="Henrissat B."/>
            <person name="Hilden K.S."/>
            <person name="Hope R."/>
            <person name="Hossain A."/>
            <person name="Karabika E."/>
            <person name="Karaffa L."/>
            <person name="Karanyi Z."/>
            <person name="Krasevec N."/>
            <person name="Kuo A."/>
            <person name="Kusch H."/>
            <person name="LaButti K."/>
            <person name="Lagendijk E.L."/>
            <person name="Lapidus A."/>
            <person name="Levasseur A."/>
            <person name="Lindquist E."/>
            <person name="Lipzen A."/>
            <person name="Logrieco A.F."/>
            <person name="MacCabe A."/>
            <person name="Maekelae M.R."/>
            <person name="Malavazi I."/>
            <person name="Melin P."/>
            <person name="Meyer V."/>
            <person name="Mielnichuk N."/>
            <person name="Miskei M."/>
            <person name="Molnar A.P."/>
            <person name="Mule G."/>
            <person name="Ngan C.Y."/>
            <person name="Orejas M."/>
            <person name="Orosz E."/>
            <person name="Ouedraogo J.P."/>
            <person name="Overkamp K.M."/>
            <person name="Park H.-S."/>
            <person name="Perrone G."/>
            <person name="Piumi F."/>
            <person name="Punt P.J."/>
            <person name="Ram A.F."/>
            <person name="Ramon A."/>
            <person name="Rauscher S."/>
            <person name="Record E."/>
            <person name="Riano-Pachon D.M."/>
            <person name="Robert V."/>
            <person name="Roehrig J."/>
            <person name="Ruller R."/>
            <person name="Salamov A."/>
            <person name="Salih N.S."/>
            <person name="Samson R.A."/>
            <person name="Sandor E."/>
            <person name="Sanguinetti M."/>
            <person name="Schuetze T."/>
            <person name="Sepcic K."/>
            <person name="Shelest E."/>
            <person name="Sherlock G."/>
            <person name="Sophianopoulou V."/>
            <person name="Squina F.M."/>
            <person name="Sun H."/>
            <person name="Susca A."/>
            <person name="Todd R.B."/>
            <person name="Tsang A."/>
            <person name="Unkles S.E."/>
            <person name="van de Wiele N."/>
            <person name="van Rossen-Uffink D."/>
            <person name="Oliveira J.V."/>
            <person name="Vesth T.C."/>
            <person name="Visser J."/>
            <person name="Yu J.-H."/>
            <person name="Zhou M."/>
            <person name="Andersen M.R."/>
            <person name="Archer D.B."/>
            <person name="Baker S.E."/>
            <person name="Benoit I."/>
            <person name="Brakhage A.A."/>
            <person name="Braus G.H."/>
            <person name="Fischer R."/>
            <person name="Frisvad J.C."/>
            <person name="Goldman G.H."/>
            <person name="Houbraken J."/>
            <person name="Oakley B."/>
            <person name="Pocsi I."/>
            <person name="Scazzocchio C."/>
            <person name="Seiboth B."/>
            <person name="vanKuyk P.A."/>
            <person name="Wortman J."/>
            <person name="Dyer P.S."/>
            <person name="Grigoriev I.V."/>
        </authorList>
    </citation>
    <scope>NUCLEOTIDE SEQUENCE [LARGE SCALE GENOMIC DNA]</scope>
    <source>
        <strain evidence="7">ITEM 5010</strain>
    </source>
</reference>
<feature type="chain" id="PRO_5012413099" description="Carboxylic ester hydrolase" evidence="4">
    <location>
        <begin position="16"/>
        <end position="672"/>
    </location>
</feature>
<dbReference type="InterPro" id="IPR019826">
    <property type="entry name" value="Carboxylesterase_B_AS"/>
</dbReference>
<evidence type="ECO:0000256" key="2">
    <source>
        <dbReference type="ARBA" id="ARBA00022801"/>
    </source>
</evidence>
<dbReference type="STRING" id="602072.A0A1R3RG10"/>
<dbReference type="OMA" id="ATESCQK"/>
<evidence type="ECO:0000313" key="7">
    <source>
        <dbReference type="Proteomes" id="UP000188318"/>
    </source>
</evidence>
<gene>
    <name evidence="6" type="ORF">ASPCADRAFT_517023</name>
</gene>
<evidence type="ECO:0000256" key="4">
    <source>
        <dbReference type="SAM" id="SignalP"/>
    </source>
</evidence>
<evidence type="ECO:0000256" key="3">
    <source>
        <dbReference type="RuleBase" id="RU361235"/>
    </source>
</evidence>
<dbReference type="PANTHER" id="PTHR43142">
    <property type="entry name" value="CARBOXYLIC ESTER HYDROLASE"/>
    <property type="match status" value="1"/>
</dbReference>
<dbReference type="InterPro" id="IPR002018">
    <property type="entry name" value="CarbesteraseB"/>
</dbReference>
<accession>A0A1R3RG10</accession>
<organism evidence="6 7">
    <name type="scientific">Aspergillus carbonarius (strain ITEM 5010)</name>
    <dbReference type="NCBI Taxonomy" id="602072"/>
    <lineage>
        <taxon>Eukaryota</taxon>
        <taxon>Fungi</taxon>
        <taxon>Dikarya</taxon>
        <taxon>Ascomycota</taxon>
        <taxon>Pezizomycotina</taxon>
        <taxon>Eurotiomycetes</taxon>
        <taxon>Eurotiomycetidae</taxon>
        <taxon>Eurotiales</taxon>
        <taxon>Aspergillaceae</taxon>
        <taxon>Aspergillus</taxon>
        <taxon>Aspergillus subgen. Circumdati</taxon>
    </lineage>
</organism>
<dbReference type="Gene3D" id="3.40.50.1820">
    <property type="entry name" value="alpha/beta hydrolase"/>
    <property type="match status" value="1"/>
</dbReference>
<sequence length="672" mass="74175">MRLLLPLLFSASVLAVGPASLDSNIEILLHNDLLEADSPLENSGVILLDDKTLQEGIHACETLGESLWGSPPSTPADIKADLDYLLYRGDYDRQRRFWISPTNNTARTIGLDGTIATADANRRYPVLCTQTAPYSTEDYQNTSSPYQVTVHANNEYLTGFRDHVTFRFIGVRFATEQQRWTYPVSYTGTGGNISVLEYGSNCHRDVHGNEENCLILNIWTPYLPYLPAEKKKLRPVAFWIHGGAFTGGSPNDAYYDGGNLASRGDVVVVGISYRLGTLGFLALNDGKTNGNFGLADQIAALDWVRQNIESFGGDPDHITIFGQSAGAASVRALLASPKATGKFSRAIMQSNLGGLAYGTTYSQYYTIEEEMQVAGTPILEETNCTAAASPVNCLRNFTASAITALNTTARYLVVDGTYLTSPELDLTPSTNTPHVPVMMGIMRDDGAAFINYPSTGENITTFLTQNDLPSSILSTDLFPLATGPDTTLDIFNTSARIATDSMFRCIDEATGYAGITNNIFPEVYFYEFNRSYELASQTPNGRVCYAPPTAEYPHGDPSLEYWKCHSGDLYYMFGNLRRLEQPFRDEYELPFEQYVLDSWASFIRTGSPMPEVGLLEARGYVNTSRVVGESGAWRALREGDYSLRRLQWPPYQTGFNEVEQCRALNLSLGVYG</sequence>
<dbReference type="VEuPathDB" id="FungiDB:ASPCADRAFT_517023"/>
<keyword evidence="2 3" id="KW-0378">Hydrolase</keyword>
<keyword evidence="4" id="KW-0732">Signal</keyword>
<keyword evidence="7" id="KW-1185">Reference proteome</keyword>
<dbReference type="Proteomes" id="UP000188318">
    <property type="component" value="Unassembled WGS sequence"/>
</dbReference>
<dbReference type="OrthoDB" id="408631at2759"/>
<feature type="domain" description="Carboxylesterase type B" evidence="5">
    <location>
        <begin position="167"/>
        <end position="610"/>
    </location>
</feature>
<dbReference type="AlphaFoldDB" id="A0A1R3RG10"/>
<evidence type="ECO:0000313" key="6">
    <source>
        <dbReference type="EMBL" id="OOF93413.1"/>
    </source>
</evidence>
<proteinExistence type="inferred from homology"/>